<dbReference type="InterPro" id="IPR000182">
    <property type="entry name" value="GNAT_dom"/>
</dbReference>
<dbReference type="PROSITE" id="PS51186">
    <property type="entry name" value="GNAT"/>
    <property type="match status" value="1"/>
</dbReference>
<accession>A0A2W1LEL7</accession>
<comment type="caution">
    <text evidence="2">The sequence shown here is derived from an EMBL/GenBank/DDBJ whole genome shotgun (WGS) entry which is preliminary data.</text>
</comment>
<protein>
    <recommendedName>
        <fullName evidence="1">N-acetyltransferase domain-containing protein</fullName>
    </recommendedName>
</protein>
<evidence type="ECO:0000313" key="3">
    <source>
        <dbReference type="Proteomes" id="UP000249522"/>
    </source>
</evidence>
<keyword evidence="3" id="KW-1185">Reference proteome</keyword>
<name>A0A2W1LEL7_9BACL</name>
<gene>
    <name evidence="2" type="ORF">DNH61_02570</name>
</gene>
<feature type="domain" description="N-acetyltransferase" evidence="1">
    <location>
        <begin position="4"/>
        <end position="156"/>
    </location>
</feature>
<dbReference type="SUPFAM" id="SSF55729">
    <property type="entry name" value="Acyl-CoA N-acyltransferases (Nat)"/>
    <property type="match status" value="1"/>
</dbReference>
<evidence type="ECO:0000313" key="2">
    <source>
        <dbReference type="EMBL" id="PZD97263.1"/>
    </source>
</evidence>
<dbReference type="Pfam" id="PF00583">
    <property type="entry name" value="Acetyltransf_1"/>
    <property type="match status" value="1"/>
</dbReference>
<dbReference type="CDD" id="cd04301">
    <property type="entry name" value="NAT_SF"/>
    <property type="match status" value="1"/>
</dbReference>
<organism evidence="2 3">
    <name type="scientific">Paenibacillus sambharensis</name>
    <dbReference type="NCBI Taxonomy" id="1803190"/>
    <lineage>
        <taxon>Bacteria</taxon>
        <taxon>Bacillati</taxon>
        <taxon>Bacillota</taxon>
        <taxon>Bacilli</taxon>
        <taxon>Bacillales</taxon>
        <taxon>Paenibacillaceae</taxon>
        <taxon>Paenibacillus</taxon>
    </lineage>
</organism>
<sequence length="160" mass="19053">MANVRISKLDSTGLLQLKNMDCAPLPVERDSIYILFYRFFNDTCRLAYVEDELVGFILALVDQTDPAHAYIHYFFVKEEHRGMKIGEMLLNELISVLRTKQLRTVTLMTGNPKNEKYYSKFGFVRDEDMMDKDKTDPVYKYIIEDKKMIFYRLDLRRQLR</sequence>
<evidence type="ECO:0000259" key="1">
    <source>
        <dbReference type="PROSITE" id="PS51186"/>
    </source>
</evidence>
<dbReference type="InterPro" id="IPR016181">
    <property type="entry name" value="Acyl_CoA_acyltransferase"/>
</dbReference>
<dbReference type="AlphaFoldDB" id="A0A2W1LEL7"/>
<proteinExistence type="predicted"/>
<reference evidence="2 3" key="1">
    <citation type="submission" date="2018-06" db="EMBL/GenBank/DDBJ databases">
        <title>Paenibacillus imtechensis sp. nov.</title>
        <authorList>
            <person name="Pinnaka A.K."/>
            <person name="Singh H."/>
            <person name="Kaur M."/>
        </authorList>
    </citation>
    <scope>NUCLEOTIDE SEQUENCE [LARGE SCALE GENOMIC DNA]</scope>
    <source>
        <strain evidence="2 3">SMB1</strain>
    </source>
</reference>
<dbReference type="EMBL" id="QKRB01000028">
    <property type="protein sequence ID" value="PZD97263.1"/>
    <property type="molecule type" value="Genomic_DNA"/>
</dbReference>
<dbReference type="OrthoDB" id="8593648at2"/>
<dbReference type="GO" id="GO:0016747">
    <property type="term" value="F:acyltransferase activity, transferring groups other than amino-acyl groups"/>
    <property type="evidence" value="ECO:0007669"/>
    <property type="project" value="InterPro"/>
</dbReference>
<dbReference type="Gene3D" id="3.40.630.30">
    <property type="match status" value="1"/>
</dbReference>
<dbReference type="Proteomes" id="UP000249522">
    <property type="component" value="Unassembled WGS sequence"/>
</dbReference>